<dbReference type="KEGG" id="hss:J7656_11415"/>
<proteinExistence type="predicted"/>
<dbReference type="RefSeq" id="WP_211553325.1">
    <property type="nucleotide sequence ID" value="NZ_CP073695.1"/>
</dbReference>
<dbReference type="AlphaFoldDB" id="A0A8T8LJC2"/>
<keyword evidence="2" id="KW-1185">Reference proteome</keyword>
<evidence type="ECO:0000313" key="2">
    <source>
        <dbReference type="Proteomes" id="UP000679341"/>
    </source>
</evidence>
<protein>
    <submittedName>
        <fullName evidence="1">Uncharacterized protein</fullName>
    </submittedName>
</protein>
<organism evidence="1 2">
    <name type="scientific">Halorubrum ruber</name>
    <dbReference type="NCBI Taxonomy" id="2982524"/>
    <lineage>
        <taxon>Archaea</taxon>
        <taxon>Methanobacteriati</taxon>
        <taxon>Methanobacteriota</taxon>
        <taxon>Stenosarchaea group</taxon>
        <taxon>Halobacteria</taxon>
        <taxon>Halobacteriales</taxon>
        <taxon>Haloferacaceae</taxon>
        <taxon>Halorubrum</taxon>
    </lineage>
</organism>
<sequence length="114" mass="12697">MEELELTPGDSEAFKIQVDGITGFSFDSRLYSCGTTDAPVRFGDVDTSPAIDAQLDSCPPIWIWDDCTRVTVDVPVQVDPDAETGTYEYGFSVRETIDDRNSHDYEYAITVTEN</sequence>
<dbReference type="OrthoDB" id="325292at2157"/>
<name>A0A8T8LJC2_9EURY</name>
<dbReference type="EMBL" id="CP073695">
    <property type="protein sequence ID" value="QUO47183.1"/>
    <property type="molecule type" value="Genomic_DNA"/>
</dbReference>
<evidence type="ECO:0000313" key="1">
    <source>
        <dbReference type="EMBL" id="QUO47183.1"/>
    </source>
</evidence>
<dbReference type="GeneID" id="64828157"/>
<dbReference type="Proteomes" id="UP000679341">
    <property type="component" value="Chromosome"/>
</dbReference>
<reference evidence="1 2" key="1">
    <citation type="submission" date="2021-03" db="EMBL/GenBank/DDBJ databases">
        <title>Halorubrum sodomense MBLA0099, Whole genome shotgun sequencing.</title>
        <authorList>
            <person name="Seo M.-J."/>
            <person name="Cho E.-S."/>
            <person name="Hwang C.Y."/>
        </authorList>
    </citation>
    <scope>NUCLEOTIDE SEQUENCE [LARGE SCALE GENOMIC DNA]</scope>
    <source>
        <strain evidence="1 2">MBLA0099</strain>
    </source>
</reference>
<gene>
    <name evidence="1" type="ORF">J7656_11415</name>
</gene>
<accession>A0A8T8LJC2</accession>